<evidence type="ECO:0000256" key="2">
    <source>
        <dbReference type="ARBA" id="ARBA00049106"/>
    </source>
</evidence>
<dbReference type="EMBL" id="BAAAZG010000084">
    <property type="protein sequence ID" value="GAA4105537.1"/>
    <property type="molecule type" value="Genomic_DNA"/>
</dbReference>
<dbReference type="Gene3D" id="2.30.110.10">
    <property type="entry name" value="Electron Transport, Fmn-binding Protein, Chain A"/>
    <property type="match status" value="1"/>
</dbReference>
<proteinExistence type="inferred from homology"/>
<evidence type="ECO:0000256" key="1">
    <source>
        <dbReference type="ARBA" id="ARBA00008710"/>
    </source>
</evidence>
<dbReference type="SUPFAM" id="SSF50475">
    <property type="entry name" value="FMN-binding split barrel"/>
    <property type="match status" value="1"/>
</dbReference>
<comment type="similarity">
    <text evidence="1">Belongs to the F420H(2)-dependent quinone reductase family.</text>
</comment>
<dbReference type="RefSeq" id="WP_344959152.1">
    <property type="nucleotide sequence ID" value="NZ_BAAAZG010000084.1"/>
</dbReference>
<evidence type="ECO:0000313" key="3">
    <source>
        <dbReference type="EMBL" id="GAA4105537.1"/>
    </source>
</evidence>
<reference evidence="4" key="1">
    <citation type="journal article" date="2019" name="Int. J. Syst. Evol. Microbiol.">
        <title>The Global Catalogue of Microorganisms (GCM) 10K type strain sequencing project: providing services to taxonomists for standard genome sequencing and annotation.</title>
        <authorList>
            <consortium name="The Broad Institute Genomics Platform"/>
            <consortium name="The Broad Institute Genome Sequencing Center for Infectious Disease"/>
            <person name="Wu L."/>
            <person name="Ma J."/>
        </authorList>
    </citation>
    <scope>NUCLEOTIDE SEQUENCE [LARGE SCALE GENOMIC DNA]</scope>
    <source>
        <strain evidence="4">JCM 16702</strain>
    </source>
</reference>
<dbReference type="Pfam" id="PF04075">
    <property type="entry name" value="F420H2_quin_red"/>
    <property type="match status" value="1"/>
</dbReference>
<dbReference type="PANTHER" id="PTHR39428:SF3">
    <property type="entry name" value="DEAZAFLAVIN-DEPENDENT NITROREDUCTASE"/>
    <property type="match status" value="1"/>
</dbReference>
<protein>
    <submittedName>
        <fullName evidence="3">Nitroreductase family deazaflavin-dependent oxidoreductase</fullName>
    </submittedName>
</protein>
<evidence type="ECO:0000313" key="4">
    <source>
        <dbReference type="Proteomes" id="UP001500683"/>
    </source>
</evidence>
<dbReference type="PANTHER" id="PTHR39428">
    <property type="entry name" value="F420H(2)-DEPENDENT QUINONE REDUCTASE RV1261C"/>
    <property type="match status" value="1"/>
</dbReference>
<sequence length="133" mass="15310">MLYGKEHVKRYQETDGAEGHDWQGTVTLLLTTKGRRTGREYTTPLIYQKVGDDYVIVASKGGAPEHPEWYLNLQADPEVKVQVKGDKFTARARTATAEEKPGLWRTMVAAWPDYDEYKRKTDRDIPVVVLERR</sequence>
<comment type="catalytic activity">
    <reaction evidence="2">
        <text>oxidized coenzyme F420-(gamma-L-Glu)(n) + a quinol + H(+) = reduced coenzyme F420-(gamma-L-Glu)(n) + a quinone</text>
        <dbReference type="Rhea" id="RHEA:39663"/>
        <dbReference type="Rhea" id="RHEA-COMP:12939"/>
        <dbReference type="Rhea" id="RHEA-COMP:14378"/>
        <dbReference type="ChEBI" id="CHEBI:15378"/>
        <dbReference type="ChEBI" id="CHEBI:24646"/>
        <dbReference type="ChEBI" id="CHEBI:132124"/>
        <dbReference type="ChEBI" id="CHEBI:133980"/>
        <dbReference type="ChEBI" id="CHEBI:139511"/>
    </reaction>
</comment>
<organism evidence="3 4">
    <name type="scientific">Actinomadura miaoliensis</name>
    <dbReference type="NCBI Taxonomy" id="430685"/>
    <lineage>
        <taxon>Bacteria</taxon>
        <taxon>Bacillati</taxon>
        <taxon>Actinomycetota</taxon>
        <taxon>Actinomycetes</taxon>
        <taxon>Streptosporangiales</taxon>
        <taxon>Thermomonosporaceae</taxon>
        <taxon>Actinomadura</taxon>
    </lineage>
</organism>
<keyword evidence="4" id="KW-1185">Reference proteome</keyword>
<dbReference type="NCBIfam" id="TIGR00026">
    <property type="entry name" value="hi_GC_TIGR00026"/>
    <property type="match status" value="1"/>
</dbReference>
<gene>
    <name evidence="3" type="ORF">GCM10022214_85690</name>
</gene>
<comment type="caution">
    <text evidence="3">The sequence shown here is derived from an EMBL/GenBank/DDBJ whole genome shotgun (WGS) entry which is preliminary data.</text>
</comment>
<dbReference type="InterPro" id="IPR012349">
    <property type="entry name" value="Split_barrel_FMN-bd"/>
</dbReference>
<accession>A0ABP7X6E9</accession>
<dbReference type="InterPro" id="IPR004378">
    <property type="entry name" value="F420H2_quin_Rdtase"/>
</dbReference>
<name>A0ABP7X6E9_9ACTN</name>
<dbReference type="Proteomes" id="UP001500683">
    <property type="component" value="Unassembled WGS sequence"/>
</dbReference>